<keyword evidence="3" id="KW-1185">Reference proteome</keyword>
<reference evidence="2 3" key="1">
    <citation type="submission" date="2016-01" db="EMBL/GenBank/DDBJ databases">
        <title>High potential of lignocellulose degradation of a new Verrucomicrobia species.</title>
        <authorList>
            <person name="Wang Y."/>
            <person name="Shi Y."/>
            <person name="Qiu Z."/>
            <person name="Liu S."/>
            <person name="Yang H."/>
        </authorList>
    </citation>
    <scope>NUCLEOTIDE SEQUENCE [LARGE SCALE GENOMIC DNA]</scope>
    <source>
        <strain evidence="2 3">TSB47</strain>
    </source>
</reference>
<protein>
    <submittedName>
        <fullName evidence="2">Uncharacterized protein</fullName>
    </submittedName>
</protein>
<gene>
    <name evidence="2" type="ORF">AW736_00185</name>
</gene>
<name>A0A178ILY2_9BACT</name>
<feature type="region of interest" description="Disordered" evidence="1">
    <location>
        <begin position="1"/>
        <end position="24"/>
    </location>
</feature>
<evidence type="ECO:0000313" key="2">
    <source>
        <dbReference type="EMBL" id="OAM90913.1"/>
    </source>
</evidence>
<comment type="caution">
    <text evidence="2">The sequence shown here is derived from an EMBL/GenBank/DDBJ whole genome shotgun (WGS) entry which is preliminary data.</text>
</comment>
<dbReference type="Proteomes" id="UP000078486">
    <property type="component" value="Unassembled WGS sequence"/>
</dbReference>
<proteinExistence type="predicted"/>
<dbReference type="EMBL" id="LRRQ01000044">
    <property type="protein sequence ID" value="OAM90913.1"/>
    <property type="molecule type" value="Genomic_DNA"/>
</dbReference>
<evidence type="ECO:0000313" key="3">
    <source>
        <dbReference type="Proteomes" id="UP000078486"/>
    </source>
</evidence>
<organism evidence="2 3">
    <name type="scientific">Termitidicoccus mucosus</name>
    <dbReference type="NCBI Taxonomy" id="1184151"/>
    <lineage>
        <taxon>Bacteria</taxon>
        <taxon>Pseudomonadati</taxon>
        <taxon>Verrucomicrobiota</taxon>
        <taxon>Opitutia</taxon>
        <taxon>Opitutales</taxon>
        <taxon>Opitutaceae</taxon>
        <taxon>Termitidicoccus</taxon>
    </lineage>
</organism>
<evidence type="ECO:0000256" key="1">
    <source>
        <dbReference type="SAM" id="MobiDB-lite"/>
    </source>
</evidence>
<sequence>MDVAGLPDVHEHRHAGGRQLEREGLRLAQFRPGARGAGVGRLRVMRGELTEIKRQVAHPPLLAPVAYQSIEYSVIVHGARRV</sequence>
<accession>A0A178ILY2</accession>
<dbReference type="AlphaFoldDB" id="A0A178ILY2"/>